<comment type="caution">
    <text evidence="3">The sequence shown here is derived from an EMBL/GenBank/DDBJ whole genome shotgun (WGS) entry which is preliminary data.</text>
</comment>
<dbReference type="PANTHER" id="PTHR43804">
    <property type="entry name" value="LD18447P"/>
    <property type="match status" value="1"/>
</dbReference>
<dbReference type="InterPro" id="IPR000352">
    <property type="entry name" value="Pep_chain_release_fac_I"/>
</dbReference>
<evidence type="ECO:0000313" key="3">
    <source>
        <dbReference type="EMBL" id="KAA3440823.1"/>
    </source>
</evidence>
<evidence type="ECO:0000256" key="1">
    <source>
        <dbReference type="ARBA" id="ARBA00010835"/>
    </source>
</evidence>
<dbReference type="EMBL" id="VKKY01000001">
    <property type="protein sequence ID" value="KAA3440823.1"/>
    <property type="molecule type" value="Genomic_DNA"/>
</dbReference>
<dbReference type="InterPro" id="IPR050057">
    <property type="entry name" value="Prokaryotic/Mito_RF"/>
</dbReference>
<feature type="domain" description="Prokaryotic-type class I peptide chain release factors" evidence="2">
    <location>
        <begin position="118"/>
        <end position="134"/>
    </location>
</feature>
<dbReference type="AlphaFoldDB" id="A0A5B6TKK5"/>
<dbReference type="PANTHER" id="PTHR43804:SF9">
    <property type="entry name" value="PEPTIDE CHAIN RELEASE FACTOR HOMOLOG-RELATED"/>
    <property type="match status" value="1"/>
</dbReference>
<keyword evidence="4" id="KW-1185">Reference proteome</keyword>
<dbReference type="GO" id="GO:0003747">
    <property type="term" value="F:translation release factor activity"/>
    <property type="evidence" value="ECO:0007669"/>
    <property type="project" value="InterPro"/>
</dbReference>
<comment type="similarity">
    <text evidence="1">Belongs to the prokaryotic/mitochondrial release factor family.</text>
</comment>
<accession>A0A5B6TKK5</accession>
<evidence type="ECO:0000259" key="2">
    <source>
        <dbReference type="PROSITE" id="PS00745"/>
    </source>
</evidence>
<dbReference type="InterPro" id="IPR045853">
    <property type="entry name" value="Pep_chain_release_fac_I_sf"/>
</dbReference>
<organism evidence="3 4">
    <name type="scientific">Rufibacter hautae</name>
    <dbReference type="NCBI Taxonomy" id="2595005"/>
    <lineage>
        <taxon>Bacteria</taxon>
        <taxon>Pseudomonadati</taxon>
        <taxon>Bacteroidota</taxon>
        <taxon>Cytophagia</taxon>
        <taxon>Cytophagales</taxon>
        <taxon>Hymenobacteraceae</taxon>
        <taxon>Rufibacter</taxon>
    </lineage>
</organism>
<dbReference type="SUPFAM" id="SSF75620">
    <property type="entry name" value="Release factor"/>
    <property type="match status" value="1"/>
</dbReference>
<sequence length="203" mass="23334">METIMQITAGRGPEECWRVVARVQEILFKEARARGLQVQVLESVAGHLPNTLLSSLILVKGQGTAEFLEQWQGTVQWIAPSPFRKYHKRKNWFVGLQAIDNTQAITWQEQDVVYESMRASGPGGQHVNKTESAVRARHLPSSLTVVASERRSQHQNKSEARERLQEKLRVWHLQQAAQLVRDQWEQHHSLERGNAVRTFTDRL</sequence>
<name>A0A5B6TKK5_9BACT</name>
<protein>
    <submittedName>
        <fullName evidence="3">Peptide chain release factor H</fullName>
    </submittedName>
</protein>
<reference evidence="3 4" key="1">
    <citation type="submission" date="2019-07" db="EMBL/GenBank/DDBJ databases">
        <title>Rufibacter sp. nov., isolated from lake sediment.</title>
        <authorList>
            <person name="Qu J.-H."/>
        </authorList>
    </citation>
    <scope>NUCLEOTIDE SEQUENCE [LARGE SCALE GENOMIC DNA]</scope>
    <source>
        <strain evidence="3 4">NBS58-1</strain>
    </source>
</reference>
<dbReference type="PROSITE" id="PS00745">
    <property type="entry name" value="RF_PROK_I"/>
    <property type="match status" value="1"/>
</dbReference>
<evidence type="ECO:0000313" key="4">
    <source>
        <dbReference type="Proteomes" id="UP000324133"/>
    </source>
</evidence>
<dbReference type="Proteomes" id="UP000324133">
    <property type="component" value="Unassembled WGS sequence"/>
</dbReference>
<dbReference type="Pfam" id="PF00472">
    <property type="entry name" value="RF-1"/>
    <property type="match status" value="1"/>
</dbReference>
<dbReference type="InterPro" id="IPR017509">
    <property type="entry name" value="PrfH"/>
</dbReference>
<dbReference type="Gene3D" id="3.30.160.20">
    <property type="match status" value="1"/>
</dbReference>
<dbReference type="Gene3D" id="3.30.70.1660">
    <property type="match status" value="1"/>
</dbReference>
<gene>
    <name evidence="3" type="ORF">FOA19_02380</name>
</gene>
<dbReference type="OrthoDB" id="9815709at2"/>
<proteinExistence type="inferred from homology"/>
<dbReference type="NCBIfam" id="TIGR03072">
    <property type="entry name" value="release_prfH"/>
    <property type="match status" value="1"/>
</dbReference>